<proteinExistence type="predicted"/>
<dbReference type="KEGG" id="ffa:FFWV33_12540"/>
<gene>
    <name evidence="1" type="ORF">FFWV33_12540</name>
</gene>
<dbReference type="EMBL" id="CP020918">
    <property type="protein sequence ID" value="AWG22287.1"/>
    <property type="molecule type" value="Genomic_DNA"/>
</dbReference>
<accession>A0A2S1LEX8</accession>
<name>A0A2S1LEX8_9FLAO</name>
<sequence length="415" mass="47934">MASSLITAQLSPKVIKKFPASMLNKIYDISTKTVLTEDQQFKIGNKLIANDSLANLSVAKGEPIANLKNYYPTTQKLLTGILSDEQLDAYQYKLDNKNRFLLALKSAKKLELTTQQIIAIRAHNQLLDFQNMQESVQKQQFYNQKLDTILNQKQFAMVINLVYTDKSKEEADNDWKNIQKLKLVAAKDSSLVHRQLLDYYIGLNSYIDSSAKKFDAKKSTEIKNLIVLEKQPPVLTRFNILSDFIYKINIFSLAIQFEKELNLNTTQIDSLLSKYKELEIMKYKDKATNVLLKKTDTYTLFENTAIASILDPQQIEKLLANKNKKNAIQIAQEKWSELENKGLTKGQDQKTVTKQFAMYQLRYLMVSDQLKMNKSAVNMFKKRDIELKKPDLLKQLDSIKRNEKNTTVTKSQLKW</sequence>
<dbReference type="AlphaFoldDB" id="A0A2S1LEX8"/>
<evidence type="ECO:0000313" key="1">
    <source>
        <dbReference type="EMBL" id="AWG22287.1"/>
    </source>
</evidence>
<dbReference type="Proteomes" id="UP000244527">
    <property type="component" value="Chromosome"/>
</dbReference>
<evidence type="ECO:0000313" key="2">
    <source>
        <dbReference type="Proteomes" id="UP000244527"/>
    </source>
</evidence>
<keyword evidence="2" id="KW-1185">Reference proteome</keyword>
<organism evidence="1 2">
    <name type="scientific">Flavobacterium faecale</name>
    <dbReference type="NCBI Taxonomy" id="1355330"/>
    <lineage>
        <taxon>Bacteria</taxon>
        <taxon>Pseudomonadati</taxon>
        <taxon>Bacteroidota</taxon>
        <taxon>Flavobacteriia</taxon>
        <taxon>Flavobacteriales</taxon>
        <taxon>Flavobacteriaceae</taxon>
        <taxon>Flavobacterium</taxon>
    </lineage>
</organism>
<protein>
    <submittedName>
        <fullName evidence="1">Uncharacterized protein</fullName>
    </submittedName>
</protein>
<reference evidence="1 2" key="1">
    <citation type="submission" date="2017-04" db="EMBL/GenBank/DDBJ databases">
        <title>Compelte genome sequence of WV33.</title>
        <authorList>
            <person name="Lee P.C."/>
        </authorList>
    </citation>
    <scope>NUCLEOTIDE SEQUENCE [LARGE SCALE GENOMIC DNA]</scope>
    <source>
        <strain evidence="1 2">WV33</strain>
    </source>
</reference>